<dbReference type="Pfam" id="PF25598">
    <property type="entry name" value="ARM_PUB"/>
    <property type="match status" value="1"/>
</dbReference>
<comment type="pathway">
    <text evidence="2 5">Protein modification; protein ubiquitination.</text>
</comment>
<dbReference type="Proteomes" id="UP000298416">
    <property type="component" value="Unassembled WGS sequence"/>
</dbReference>
<organism evidence="8">
    <name type="scientific">Salvia splendens</name>
    <name type="common">Scarlet sage</name>
    <dbReference type="NCBI Taxonomy" id="180675"/>
    <lineage>
        <taxon>Eukaryota</taxon>
        <taxon>Viridiplantae</taxon>
        <taxon>Streptophyta</taxon>
        <taxon>Embryophyta</taxon>
        <taxon>Tracheophyta</taxon>
        <taxon>Spermatophyta</taxon>
        <taxon>Magnoliopsida</taxon>
        <taxon>eudicotyledons</taxon>
        <taxon>Gunneridae</taxon>
        <taxon>Pentapetalae</taxon>
        <taxon>asterids</taxon>
        <taxon>lamiids</taxon>
        <taxon>Lamiales</taxon>
        <taxon>Lamiaceae</taxon>
        <taxon>Nepetoideae</taxon>
        <taxon>Mentheae</taxon>
        <taxon>Salviinae</taxon>
        <taxon>Salvia</taxon>
        <taxon>Salvia subgen. Calosphace</taxon>
        <taxon>core Calosphace</taxon>
    </lineage>
</organism>
<dbReference type="FunFam" id="3.30.40.10:FF:000442">
    <property type="entry name" value="RING-type E3 ubiquitin transferase"/>
    <property type="match status" value="1"/>
</dbReference>
<dbReference type="EMBL" id="PNBA02000015">
    <property type="protein sequence ID" value="KAG6399644.1"/>
    <property type="molecule type" value="Genomic_DNA"/>
</dbReference>
<evidence type="ECO:0000313" key="9">
    <source>
        <dbReference type="Proteomes" id="UP000298416"/>
    </source>
</evidence>
<dbReference type="Pfam" id="PF04564">
    <property type="entry name" value="U-box"/>
    <property type="match status" value="1"/>
</dbReference>
<dbReference type="InterPro" id="IPR045185">
    <property type="entry name" value="PUB22/23/24-like"/>
</dbReference>
<keyword evidence="3 5" id="KW-0808">Transferase</keyword>
<evidence type="ECO:0000313" key="8">
    <source>
        <dbReference type="EMBL" id="KAG6399644.1"/>
    </source>
</evidence>
<evidence type="ECO:0000256" key="4">
    <source>
        <dbReference type="ARBA" id="ARBA00022786"/>
    </source>
</evidence>
<comment type="catalytic activity">
    <reaction evidence="1 5">
        <text>S-ubiquitinyl-[E2 ubiquitin-conjugating enzyme]-L-cysteine + [acceptor protein]-L-lysine = [E2 ubiquitin-conjugating enzyme]-L-cysteine + N(6)-ubiquitinyl-[acceptor protein]-L-lysine.</text>
        <dbReference type="EC" id="2.3.2.27"/>
    </reaction>
</comment>
<sequence length="438" mass="47415">MVMDDDPHFTMPPHFRCPISLDIMKSPVSLSTGVTYDRASIQRWLDAGNNTCPATMQLLPTKDLTPNHTLQRLIQIWSDSSTPPQTISIDQANQLLHRLSLKSSSFLAQNLSSLTSFAAQSEENTAFLAAAASGILPAIISLAGEVRDLVVLERIVSFCNILLKHLDSEALRSKIDLGNFDFKLGILLGLKQGRVGLRNALVKFLEFLAKHKCVEINSNSISEDDGFHRELLKLISTSSDSESSGAALSLLIRLAQLKRNRARIVRAGGVAAVAAAMGEREKEKEMSAASIEKALRLLEMLAGSKEGRNEIGNCVAEVVKKLLKVSGAATEHAVAVLWSLCCLHGDKRAAAAVVEGNGMGKVLVVMQSGCSPAVRRMCADLLRVLRCGSKTSGQVAELNRMKSSKEIKSAAPELQEPLDDAPKAEIKSQPLDSTSRWI</sequence>
<dbReference type="InterPro" id="IPR003613">
    <property type="entry name" value="Ubox_domain"/>
</dbReference>
<dbReference type="EC" id="2.3.2.27" evidence="5"/>
<evidence type="ECO:0000256" key="1">
    <source>
        <dbReference type="ARBA" id="ARBA00000900"/>
    </source>
</evidence>
<dbReference type="GO" id="GO:0016567">
    <property type="term" value="P:protein ubiquitination"/>
    <property type="evidence" value="ECO:0007669"/>
    <property type="project" value="UniProtKB-UniRule"/>
</dbReference>
<dbReference type="SUPFAM" id="SSF48371">
    <property type="entry name" value="ARM repeat"/>
    <property type="match status" value="1"/>
</dbReference>
<dbReference type="SMART" id="SM00504">
    <property type="entry name" value="Ubox"/>
    <property type="match status" value="1"/>
</dbReference>
<feature type="domain" description="U-box" evidence="7">
    <location>
        <begin position="10"/>
        <end position="84"/>
    </location>
</feature>
<gene>
    <name evidence="8" type="ORF">SASPL_141125</name>
</gene>
<evidence type="ECO:0000256" key="6">
    <source>
        <dbReference type="SAM" id="MobiDB-lite"/>
    </source>
</evidence>
<dbReference type="PANTHER" id="PTHR22849">
    <property type="entry name" value="WDSAM1 PROTEIN"/>
    <property type="match status" value="1"/>
</dbReference>
<dbReference type="SUPFAM" id="SSF57850">
    <property type="entry name" value="RING/U-box"/>
    <property type="match status" value="1"/>
</dbReference>
<evidence type="ECO:0000259" key="7">
    <source>
        <dbReference type="PROSITE" id="PS51698"/>
    </source>
</evidence>
<proteinExistence type="predicted"/>
<accession>A0A8X8ZD47</accession>
<dbReference type="InterPro" id="IPR045210">
    <property type="entry name" value="RING-Ubox_PUB"/>
</dbReference>
<dbReference type="Gene3D" id="3.30.40.10">
    <property type="entry name" value="Zinc/RING finger domain, C3HC4 (zinc finger)"/>
    <property type="match status" value="1"/>
</dbReference>
<dbReference type="InterPro" id="IPR013083">
    <property type="entry name" value="Znf_RING/FYVE/PHD"/>
</dbReference>
<reference evidence="8" key="1">
    <citation type="submission" date="2018-01" db="EMBL/GenBank/DDBJ databases">
        <authorList>
            <person name="Mao J.F."/>
        </authorList>
    </citation>
    <scope>NUCLEOTIDE SEQUENCE</scope>
    <source>
        <strain evidence="8">Huo1</strain>
        <tissue evidence="8">Leaf</tissue>
    </source>
</reference>
<comment type="caution">
    <text evidence="8">The sequence shown here is derived from an EMBL/GenBank/DDBJ whole genome shotgun (WGS) entry which is preliminary data.</text>
</comment>
<feature type="compositionally biased region" description="Basic and acidic residues" evidence="6">
    <location>
        <begin position="399"/>
        <end position="408"/>
    </location>
</feature>
<dbReference type="InterPro" id="IPR011989">
    <property type="entry name" value="ARM-like"/>
</dbReference>
<evidence type="ECO:0000256" key="5">
    <source>
        <dbReference type="RuleBase" id="RU369093"/>
    </source>
</evidence>
<feature type="region of interest" description="Disordered" evidence="6">
    <location>
        <begin position="398"/>
        <end position="438"/>
    </location>
</feature>
<dbReference type="AlphaFoldDB" id="A0A8X8ZD47"/>
<dbReference type="CDD" id="cd16664">
    <property type="entry name" value="RING-Ubox_PUB"/>
    <property type="match status" value="1"/>
</dbReference>
<reference evidence="8" key="2">
    <citation type="submission" date="2020-08" db="EMBL/GenBank/DDBJ databases">
        <title>Plant Genome Project.</title>
        <authorList>
            <person name="Zhang R.-G."/>
        </authorList>
    </citation>
    <scope>NUCLEOTIDE SEQUENCE</scope>
    <source>
        <strain evidence="8">Huo1</strain>
        <tissue evidence="8">Leaf</tissue>
    </source>
</reference>
<dbReference type="PANTHER" id="PTHR22849:SF158">
    <property type="entry name" value="U-BOX DOMAIN-CONTAINING PROTEIN"/>
    <property type="match status" value="1"/>
</dbReference>
<evidence type="ECO:0000256" key="3">
    <source>
        <dbReference type="ARBA" id="ARBA00022679"/>
    </source>
</evidence>
<keyword evidence="9" id="KW-1185">Reference proteome</keyword>
<evidence type="ECO:0000256" key="2">
    <source>
        <dbReference type="ARBA" id="ARBA00004906"/>
    </source>
</evidence>
<keyword evidence="4 5" id="KW-0833">Ubl conjugation pathway</keyword>
<name>A0A8X8ZD47_SALSN</name>
<comment type="function">
    <text evidence="5">Functions as an E3 ubiquitin ligase.</text>
</comment>
<dbReference type="InterPro" id="IPR058678">
    <property type="entry name" value="ARM_PUB"/>
</dbReference>
<dbReference type="PROSITE" id="PS51698">
    <property type="entry name" value="U_BOX"/>
    <property type="match status" value="1"/>
</dbReference>
<dbReference type="InterPro" id="IPR016024">
    <property type="entry name" value="ARM-type_fold"/>
</dbReference>
<protein>
    <recommendedName>
        <fullName evidence="5 7">U-box domain-containing protein</fullName>
        <ecNumber evidence="5">2.3.2.27</ecNumber>
    </recommendedName>
    <alternativeName>
        <fullName evidence="5">RING-type E3 ubiquitin transferase PUB</fullName>
    </alternativeName>
</protein>
<dbReference type="Gene3D" id="1.25.10.10">
    <property type="entry name" value="Leucine-rich Repeat Variant"/>
    <property type="match status" value="1"/>
</dbReference>
<dbReference type="GO" id="GO:0061630">
    <property type="term" value="F:ubiquitin protein ligase activity"/>
    <property type="evidence" value="ECO:0007669"/>
    <property type="project" value="UniProtKB-UniRule"/>
</dbReference>